<dbReference type="InterPro" id="IPR029000">
    <property type="entry name" value="Cyclophilin-like_dom_sf"/>
</dbReference>
<keyword evidence="2" id="KW-1185">Reference proteome</keyword>
<proteinExistence type="predicted"/>
<protein>
    <recommendedName>
        <fullName evidence="3">PPIase cyclophilin-type domain-containing protein</fullName>
    </recommendedName>
</protein>
<accession>A0AAV2QN59</accession>
<sequence>MFDSIFFIRVRLCIQLSLLLNPQENELVLTTSGTTIVFLDISADNINLGRVYIRVLCDTPHGQQFIMLALRTDGPSLKRAKLWIKAYSIQMNFYLTESGSSSDEPLLTTLKSAQNGQFHEYMRGMLFGGPWGRVNSGEFWLITGNTNQCRRPAYFGDVVDGMAVIDAAIEAGNRTGLGYGSKTEIIISESGFILNY</sequence>
<dbReference type="EMBL" id="CAXKWB010008010">
    <property type="protein sequence ID" value="CAL4089306.1"/>
    <property type="molecule type" value="Genomic_DNA"/>
</dbReference>
<evidence type="ECO:0000313" key="2">
    <source>
        <dbReference type="Proteomes" id="UP001497623"/>
    </source>
</evidence>
<dbReference type="SUPFAM" id="SSF50891">
    <property type="entry name" value="Cyclophilin-like"/>
    <property type="match status" value="1"/>
</dbReference>
<evidence type="ECO:0000313" key="1">
    <source>
        <dbReference type="EMBL" id="CAL4089306.1"/>
    </source>
</evidence>
<organism evidence="1 2">
    <name type="scientific">Meganyctiphanes norvegica</name>
    <name type="common">Northern krill</name>
    <name type="synonym">Thysanopoda norvegica</name>
    <dbReference type="NCBI Taxonomy" id="48144"/>
    <lineage>
        <taxon>Eukaryota</taxon>
        <taxon>Metazoa</taxon>
        <taxon>Ecdysozoa</taxon>
        <taxon>Arthropoda</taxon>
        <taxon>Crustacea</taxon>
        <taxon>Multicrustacea</taxon>
        <taxon>Malacostraca</taxon>
        <taxon>Eumalacostraca</taxon>
        <taxon>Eucarida</taxon>
        <taxon>Euphausiacea</taxon>
        <taxon>Euphausiidae</taxon>
        <taxon>Meganyctiphanes</taxon>
    </lineage>
</organism>
<evidence type="ECO:0008006" key="3">
    <source>
        <dbReference type="Google" id="ProtNLM"/>
    </source>
</evidence>
<dbReference type="Gene3D" id="2.40.100.10">
    <property type="entry name" value="Cyclophilin-like"/>
    <property type="match status" value="1"/>
</dbReference>
<comment type="caution">
    <text evidence="1">The sequence shown here is derived from an EMBL/GenBank/DDBJ whole genome shotgun (WGS) entry which is preliminary data.</text>
</comment>
<dbReference type="AlphaFoldDB" id="A0AAV2QN59"/>
<gene>
    <name evidence="1" type="ORF">MNOR_LOCUS13766</name>
</gene>
<dbReference type="Proteomes" id="UP001497623">
    <property type="component" value="Unassembled WGS sequence"/>
</dbReference>
<name>A0AAV2QN59_MEGNR</name>
<reference evidence="1 2" key="1">
    <citation type="submission" date="2024-05" db="EMBL/GenBank/DDBJ databases">
        <authorList>
            <person name="Wallberg A."/>
        </authorList>
    </citation>
    <scope>NUCLEOTIDE SEQUENCE [LARGE SCALE GENOMIC DNA]</scope>
</reference>